<protein>
    <submittedName>
        <fullName evidence="2">Protein containing Penicillin-binding protein, transpeptidase domain protein</fullName>
        <ecNumber evidence="2">2.4.1.129</ecNumber>
    </submittedName>
</protein>
<evidence type="ECO:0000259" key="1">
    <source>
        <dbReference type="Pfam" id="PF00905"/>
    </source>
</evidence>
<gene>
    <name evidence="2" type="ORF">LEA_16204</name>
</gene>
<comment type="caution">
    <text evidence="2">The sequence shown here is derived from an EMBL/GenBank/DDBJ whole genome shotgun (WGS) entry which is preliminary data.</text>
</comment>
<keyword evidence="2" id="KW-0808">Transferase</keyword>
<dbReference type="EC" id="2.4.1.129" evidence="2"/>
<dbReference type="EMBL" id="AJWY01011071">
    <property type="protein sequence ID" value="EKC53765.1"/>
    <property type="molecule type" value="Genomic_DNA"/>
</dbReference>
<dbReference type="Gene3D" id="3.40.710.10">
    <property type="entry name" value="DD-peptidase/beta-lactamase superfamily"/>
    <property type="match status" value="1"/>
</dbReference>
<feature type="non-terminal residue" evidence="2">
    <location>
        <position position="56"/>
    </location>
</feature>
<feature type="domain" description="Penicillin-binding protein transpeptidase" evidence="1">
    <location>
        <begin position="2"/>
        <end position="41"/>
    </location>
</feature>
<dbReference type="Pfam" id="PF00905">
    <property type="entry name" value="Transpeptidase"/>
    <property type="match status" value="1"/>
</dbReference>
<dbReference type="SUPFAM" id="SSF56601">
    <property type="entry name" value="beta-lactamase/transpeptidase-like"/>
    <property type="match status" value="1"/>
</dbReference>
<keyword evidence="2" id="KW-0328">Glycosyltransferase</keyword>
<dbReference type="GO" id="GO:0016757">
    <property type="term" value="F:glycosyltransferase activity"/>
    <property type="evidence" value="ECO:0007669"/>
    <property type="project" value="UniProtKB-KW"/>
</dbReference>
<organism evidence="2">
    <name type="scientific">human gut metagenome</name>
    <dbReference type="NCBI Taxonomy" id="408170"/>
    <lineage>
        <taxon>unclassified sequences</taxon>
        <taxon>metagenomes</taxon>
        <taxon>organismal metagenomes</taxon>
    </lineage>
</organism>
<name>K1SJ00_9ZZZZ</name>
<proteinExistence type="predicted"/>
<sequence length="56" mass="6206">MSTYEPGSTMKPAIAAAGLEEGVITETSKFYCSHIYRQFTDTTFKCLGSHGWIDVK</sequence>
<reference evidence="2" key="1">
    <citation type="journal article" date="2013" name="Environ. Microbiol.">
        <title>Microbiota from the distal guts of lean and obese adolescents exhibit partial functional redundancy besides clear differences in community structure.</title>
        <authorList>
            <person name="Ferrer M."/>
            <person name="Ruiz A."/>
            <person name="Lanza F."/>
            <person name="Haange S.B."/>
            <person name="Oberbach A."/>
            <person name="Till H."/>
            <person name="Bargiela R."/>
            <person name="Campoy C."/>
            <person name="Segura M.T."/>
            <person name="Richter M."/>
            <person name="von Bergen M."/>
            <person name="Seifert J."/>
            <person name="Suarez A."/>
        </authorList>
    </citation>
    <scope>NUCLEOTIDE SEQUENCE</scope>
</reference>
<dbReference type="GO" id="GO:0008658">
    <property type="term" value="F:penicillin binding"/>
    <property type="evidence" value="ECO:0007669"/>
    <property type="project" value="InterPro"/>
</dbReference>
<dbReference type="AlphaFoldDB" id="K1SJ00"/>
<evidence type="ECO:0000313" key="2">
    <source>
        <dbReference type="EMBL" id="EKC53765.1"/>
    </source>
</evidence>
<dbReference type="InterPro" id="IPR012338">
    <property type="entry name" value="Beta-lactam/transpept-like"/>
</dbReference>
<dbReference type="InterPro" id="IPR001460">
    <property type="entry name" value="PCN-bd_Tpept"/>
</dbReference>
<accession>K1SJ00</accession>